<organism evidence="2 3">
    <name type="scientific">Hirsutella rhossiliensis</name>
    <dbReference type="NCBI Taxonomy" id="111463"/>
    <lineage>
        <taxon>Eukaryota</taxon>
        <taxon>Fungi</taxon>
        <taxon>Dikarya</taxon>
        <taxon>Ascomycota</taxon>
        <taxon>Pezizomycotina</taxon>
        <taxon>Sordariomycetes</taxon>
        <taxon>Hypocreomycetidae</taxon>
        <taxon>Hypocreales</taxon>
        <taxon>Ophiocordycipitaceae</taxon>
        <taxon>Hirsutella</taxon>
    </lineage>
</organism>
<gene>
    <name evidence="2" type="ORF">HRG_06841</name>
</gene>
<dbReference type="SUPFAM" id="SSF51971">
    <property type="entry name" value="Nucleotide-binding domain"/>
    <property type="match status" value="1"/>
</dbReference>
<dbReference type="InterPro" id="IPR036188">
    <property type="entry name" value="FAD/NAD-bd_sf"/>
</dbReference>
<dbReference type="InterPro" id="IPR006076">
    <property type="entry name" value="FAD-dep_OxRdtase"/>
</dbReference>
<sequence>MLVTIVGAGWSGCHLACELSKEGHQVILLERESRIFKGTSGSFGIRLHRGPHYPRSKATRVNCQKNFERFRDMYGDLVVDHEFSLYANGTVDSQNFPSKVSDQTFHKVCNEIPGCKKIDLAARNFAEMGCAYDVNEPSVAIGARARCHFEKKLEKAGVSLVLGATVQSIKQVSVSSKQRPNMCITFQQRKSSGPESQAVTITFLSHVAINCTGFQDFVPEAVMNQSSPVYFEHTYQACLALKFRDNSPTSTKPMSFICMDGWFPCLMPAISDTKDDATPHQDYILTHGAYTILGSYDSPEQAQHVLDKRLTDELVSEKIRGPAESEMCRFWPEFSRRFSYKGWYGSVLAKPKCPTEFRSSFTFENQGIIHVFPGKVTNVLDAHDEVLTLLQTKGASSPLIIEEDGCRFVANGVFGKGRAELRKKCTQKDRSTSSLQTLDVMVAV</sequence>
<comment type="caution">
    <text evidence="2">The sequence shown here is derived from an EMBL/GenBank/DDBJ whole genome shotgun (WGS) entry which is preliminary data.</text>
</comment>
<dbReference type="AlphaFoldDB" id="A0A9P8SI85"/>
<dbReference type="EMBL" id="JAIZPD010000007">
    <property type="protein sequence ID" value="KAH0961761.1"/>
    <property type="molecule type" value="Genomic_DNA"/>
</dbReference>
<evidence type="ECO:0000259" key="1">
    <source>
        <dbReference type="Pfam" id="PF01266"/>
    </source>
</evidence>
<keyword evidence="3" id="KW-1185">Reference proteome</keyword>
<dbReference type="Gene3D" id="3.50.50.60">
    <property type="entry name" value="FAD/NAD(P)-binding domain"/>
    <property type="match status" value="1"/>
</dbReference>
<dbReference type="RefSeq" id="XP_044719274.1">
    <property type="nucleotide sequence ID" value="XM_044865312.1"/>
</dbReference>
<dbReference type="GeneID" id="68355970"/>
<feature type="domain" description="FAD dependent oxidoreductase" evidence="1">
    <location>
        <begin position="3"/>
        <end position="345"/>
    </location>
</feature>
<evidence type="ECO:0000313" key="2">
    <source>
        <dbReference type="EMBL" id="KAH0961761.1"/>
    </source>
</evidence>
<dbReference type="OrthoDB" id="2426426at2759"/>
<name>A0A9P8SI85_9HYPO</name>
<dbReference type="Pfam" id="PF01266">
    <property type="entry name" value="DAO"/>
    <property type="match status" value="1"/>
</dbReference>
<accession>A0A9P8SI85</accession>
<evidence type="ECO:0000313" key="3">
    <source>
        <dbReference type="Proteomes" id="UP000824596"/>
    </source>
</evidence>
<dbReference type="Proteomes" id="UP000824596">
    <property type="component" value="Unassembled WGS sequence"/>
</dbReference>
<reference evidence="2" key="1">
    <citation type="submission" date="2021-09" db="EMBL/GenBank/DDBJ databases">
        <title>A high-quality genome of the endoparasitic fungus Hirsutella rhossiliensis with a comparison of Hirsutella genomes reveals transposable elements contributing to genome size variation.</title>
        <authorList>
            <person name="Lin R."/>
            <person name="Jiao Y."/>
            <person name="Sun X."/>
            <person name="Ling J."/>
            <person name="Xie B."/>
            <person name="Cheng X."/>
        </authorList>
    </citation>
    <scope>NUCLEOTIDE SEQUENCE</scope>
    <source>
        <strain evidence="2">HR02</strain>
    </source>
</reference>
<proteinExistence type="predicted"/>
<protein>
    <submittedName>
        <fullName evidence="2">FAD dependent oxidoreductase domain-containing protein</fullName>
    </submittedName>
</protein>